<dbReference type="Proteomes" id="UP000005237">
    <property type="component" value="Unassembled WGS sequence"/>
</dbReference>
<reference evidence="2" key="1">
    <citation type="submission" date="2010-08" db="EMBL/GenBank/DDBJ databases">
        <authorList>
            <consortium name="Caenorhabditis japonica Sequencing Consortium"/>
            <person name="Wilson R.K."/>
        </authorList>
    </citation>
    <scope>NUCLEOTIDE SEQUENCE [LARGE SCALE GENOMIC DNA]</scope>
    <source>
        <strain evidence="2">DF5081</strain>
    </source>
</reference>
<dbReference type="AlphaFoldDB" id="A0A8R1E606"/>
<reference evidence="1" key="2">
    <citation type="submission" date="2022-06" db="UniProtKB">
        <authorList>
            <consortium name="EnsemblMetazoa"/>
        </authorList>
    </citation>
    <scope>IDENTIFICATION</scope>
    <source>
        <strain evidence="1">DF5081</strain>
    </source>
</reference>
<protein>
    <submittedName>
        <fullName evidence="1">Uncharacterized protein</fullName>
    </submittedName>
</protein>
<evidence type="ECO:0000313" key="1">
    <source>
        <dbReference type="EnsemblMetazoa" id="CJA23356.1"/>
    </source>
</evidence>
<evidence type="ECO:0000313" key="2">
    <source>
        <dbReference type="Proteomes" id="UP000005237"/>
    </source>
</evidence>
<proteinExistence type="predicted"/>
<sequence>MLSAKLEKPLRWFSARVLQRCNIRYSSYHDRLVTLTLTSIRHRRLRAQLILIYKLIIGAAHFPNLNHFIKLSSSLRRPMTLLLSTACDKNFFASVVPIWNALTANTPHFLSPSEFYSLLDKNIAIL</sequence>
<name>A0A8R1E606_CAEJA</name>
<dbReference type="PRINTS" id="PR01345">
    <property type="entry name" value="CERVTRCPTASE"/>
</dbReference>
<organism evidence="1 2">
    <name type="scientific">Caenorhabditis japonica</name>
    <dbReference type="NCBI Taxonomy" id="281687"/>
    <lineage>
        <taxon>Eukaryota</taxon>
        <taxon>Metazoa</taxon>
        <taxon>Ecdysozoa</taxon>
        <taxon>Nematoda</taxon>
        <taxon>Chromadorea</taxon>
        <taxon>Rhabditida</taxon>
        <taxon>Rhabditina</taxon>
        <taxon>Rhabditomorpha</taxon>
        <taxon>Rhabditoidea</taxon>
        <taxon>Rhabditidae</taxon>
        <taxon>Peloderinae</taxon>
        <taxon>Caenorhabditis</taxon>
    </lineage>
</organism>
<keyword evidence="2" id="KW-1185">Reference proteome</keyword>
<dbReference type="EnsemblMetazoa" id="CJA23356.1">
    <property type="protein sequence ID" value="CJA23356.1"/>
    <property type="gene ID" value="WBGene00178928"/>
</dbReference>
<accession>A0A8R1E606</accession>